<evidence type="ECO:0000256" key="1">
    <source>
        <dbReference type="ARBA" id="ARBA00000083"/>
    </source>
</evidence>
<evidence type="ECO:0000256" key="5">
    <source>
        <dbReference type="ARBA" id="ARBA00023027"/>
    </source>
</evidence>
<protein>
    <recommendedName>
        <fullName evidence="4 7">UDP-glucose 4-epimerase</fullName>
        <ecNumber evidence="4 7">5.1.3.2</ecNumber>
    </recommendedName>
</protein>
<dbReference type="EMBL" id="JAHWQX010000002">
    <property type="protein sequence ID" value="MBW3096877.1"/>
    <property type="molecule type" value="Genomic_DNA"/>
</dbReference>
<sequence length="348" mass="37873">MAQRILVTGGAGYIGSHTCVALRQAGYEPVIYDNFSNASRQVLKRLAAICGSAPEVIEGDVRDRAAIETALRSHDIRAVIHFAALKSASESIEMPLAYYDNNVHGTVQLLSAMRACNVASLVFSSSAAVYGDAERMPVREDSQRAAQSPYGRTKIICEDLLSDISRAEPGWSIARLRYFNPFGAHESGLIGEDTRGVPPNLGPYLTQVAAGQRVQLSVFGGDYDTRDGTGVRDFIHVVDLAEGHIAALRKLEGDAGLLTVNLGTGTGYTVLEMIAAFAKASGRPVPYVIAPRRKGDIAECYADVSRAREMLDWRARRGLAEMCADAWRWQIRNPEGYASDPHREKAML</sequence>
<keyword evidence="6 7" id="KW-0413">Isomerase</keyword>
<organism evidence="9 10">
    <name type="scientific">Pseudohoeflea coraliihabitans</name>
    <dbReference type="NCBI Taxonomy" id="2860393"/>
    <lineage>
        <taxon>Bacteria</taxon>
        <taxon>Pseudomonadati</taxon>
        <taxon>Pseudomonadota</taxon>
        <taxon>Alphaproteobacteria</taxon>
        <taxon>Hyphomicrobiales</taxon>
        <taxon>Rhizobiaceae</taxon>
        <taxon>Pseudohoeflea</taxon>
    </lineage>
</organism>
<dbReference type="CDD" id="cd05247">
    <property type="entry name" value="UDP_G4E_1_SDR_e"/>
    <property type="match status" value="1"/>
</dbReference>
<proteinExistence type="inferred from homology"/>
<dbReference type="InterPro" id="IPR005886">
    <property type="entry name" value="UDP_G4E"/>
</dbReference>
<reference evidence="9" key="1">
    <citation type="submission" date="2021-07" db="EMBL/GenBank/DDBJ databases">
        <title>Pseudohoeflea marina sp. nov. a polyhydroxyalcanoate-producing bacterium.</title>
        <authorList>
            <person name="Zheng W."/>
            <person name="Yu S."/>
            <person name="Huang Y."/>
        </authorList>
    </citation>
    <scope>NUCLEOTIDE SEQUENCE</scope>
    <source>
        <strain evidence="9">DP4N28-3</strain>
    </source>
</reference>
<gene>
    <name evidence="9" type="primary">galE</name>
    <name evidence="9" type="ORF">KY465_06260</name>
</gene>
<dbReference type="Proteomes" id="UP001430804">
    <property type="component" value="Unassembled WGS sequence"/>
</dbReference>
<dbReference type="Pfam" id="PF01370">
    <property type="entry name" value="Epimerase"/>
    <property type="match status" value="1"/>
</dbReference>
<keyword evidence="7" id="KW-0119">Carbohydrate metabolism</keyword>
<evidence type="ECO:0000313" key="9">
    <source>
        <dbReference type="EMBL" id="MBW3096877.1"/>
    </source>
</evidence>
<dbReference type="GO" id="GO:0003978">
    <property type="term" value="F:UDP-glucose 4-epimerase activity"/>
    <property type="evidence" value="ECO:0007669"/>
    <property type="project" value="UniProtKB-EC"/>
</dbReference>
<dbReference type="PANTHER" id="PTHR43725">
    <property type="entry name" value="UDP-GLUCOSE 4-EPIMERASE"/>
    <property type="match status" value="1"/>
</dbReference>
<evidence type="ECO:0000259" key="8">
    <source>
        <dbReference type="Pfam" id="PF01370"/>
    </source>
</evidence>
<evidence type="ECO:0000256" key="6">
    <source>
        <dbReference type="ARBA" id="ARBA00023235"/>
    </source>
</evidence>
<comment type="pathway">
    <text evidence="3 7">Carbohydrate metabolism; galactose metabolism.</text>
</comment>
<dbReference type="NCBIfam" id="TIGR01179">
    <property type="entry name" value="galE"/>
    <property type="match status" value="1"/>
</dbReference>
<dbReference type="RefSeq" id="WP_219200845.1">
    <property type="nucleotide sequence ID" value="NZ_JAHWQX010000002.1"/>
</dbReference>
<evidence type="ECO:0000256" key="4">
    <source>
        <dbReference type="ARBA" id="ARBA00013189"/>
    </source>
</evidence>
<keyword evidence="10" id="KW-1185">Reference proteome</keyword>
<comment type="cofactor">
    <cofactor evidence="2 7">
        <name>NAD(+)</name>
        <dbReference type="ChEBI" id="CHEBI:57540"/>
    </cofactor>
</comment>
<comment type="subunit">
    <text evidence="7">Homodimer.</text>
</comment>
<dbReference type="PANTHER" id="PTHR43725:SF47">
    <property type="entry name" value="UDP-GLUCOSE 4-EPIMERASE"/>
    <property type="match status" value="1"/>
</dbReference>
<keyword evidence="5 7" id="KW-0520">NAD</keyword>
<dbReference type="NCBIfam" id="NF007956">
    <property type="entry name" value="PRK10675.1"/>
    <property type="match status" value="1"/>
</dbReference>
<evidence type="ECO:0000313" key="10">
    <source>
        <dbReference type="Proteomes" id="UP001430804"/>
    </source>
</evidence>
<feature type="domain" description="NAD-dependent epimerase/dehydratase" evidence="8">
    <location>
        <begin position="5"/>
        <end position="262"/>
    </location>
</feature>
<evidence type="ECO:0000256" key="7">
    <source>
        <dbReference type="RuleBase" id="RU366046"/>
    </source>
</evidence>
<name>A0ABS6WLN6_9HYPH</name>
<evidence type="ECO:0000256" key="3">
    <source>
        <dbReference type="ARBA" id="ARBA00004947"/>
    </source>
</evidence>
<evidence type="ECO:0000256" key="2">
    <source>
        <dbReference type="ARBA" id="ARBA00001911"/>
    </source>
</evidence>
<comment type="similarity">
    <text evidence="7">Belongs to the NAD(P)-dependent epimerase/dehydratase family.</text>
</comment>
<comment type="caution">
    <text evidence="9">The sequence shown here is derived from an EMBL/GenBank/DDBJ whole genome shotgun (WGS) entry which is preliminary data.</text>
</comment>
<dbReference type="InterPro" id="IPR001509">
    <property type="entry name" value="Epimerase_deHydtase"/>
</dbReference>
<accession>A0ABS6WLN6</accession>
<dbReference type="EC" id="5.1.3.2" evidence="4 7"/>
<comment type="catalytic activity">
    <reaction evidence="1 7">
        <text>UDP-alpha-D-glucose = UDP-alpha-D-galactose</text>
        <dbReference type="Rhea" id="RHEA:22168"/>
        <dbReference type="ChEBI" id="CHEBI:58885"/>
        <dbReference type="ChEBI" id="CHEBI:66914"/>
        <dbReference type="EC" id="5.1.3.2"/>
    </reaction>
</comment>